<evidence type="ECO:0000313" key="2">
    <source>
        <dbReference type="EMBL" id="NMP31072.1"/>
    </source>
</evidence>
<keyword evidence="3" id="KW-1185">Reference proteome</keyword>
<gene>
    <name evidence="2" type="ORF">HII17_05790</name>
</gene>
<evidence type="ECO:0000313" key="3">
    <source>
        <dbReference type="Proteomes" id="UP000568664"/>
    </source>
</evidence>
<organism evidence="2 3">
    <name type="scientific">Thalassotalea algicola</name>
    <dbReference type="NCBI Taxonomy" id="2716224"/>
    <lineage>
        <taxon>Bacteria</taxon>
        <taxon>Pseudomonadati</taxon>
        <taxon>Pseudomonadota</taxon>
        <taxon>Gammaproteobacteria</taxon>
        <taxon>Alteromonadales</taxon>
        <taxon>Colwelliaceae</taxon>
        <taxon>Thalassotalea</taxon>
    </lineage>
</organism>
<dbReference type="AlphaFoldDB" id="A0A7Y0LB41"/>
<dbReference type="Proteomes" id="UP000568664">
    <property type="component" value="Unassembled WGS sequence"/>
</dbReference>
<dbReference type="GO" id="GO:0016787">
    <property type="term" value="F:hydrolase activity"/>
    <property type="evidence" value="ECO:0007669"/>
    <property type="project" value="UniProtKB-KW"/>
</dbReference>
<dbReference type="Pfam" id="PF00561">
    <property type="entry name" value="Abhydrolase_1"/>
    <property type="match status" value="1"/>
</dbReference>
<dbReference type="Gene3D" id="3.40.50.1820">
    <property type="entry name" value="alpha/beta hydrolase"/>
    <property type="match status" value="1"/>
</dbReference>
<protein>
    <submittedName>
        <fullName evidence="2">Alpha/beta fold hydrolase</fullName>
    </submittedName>
</protein>
<dbReference type="PANTHER" id="PTHR43798">
    <property type="entry name" value="MONOACYLGLYCEROL LIPASE"/>
    <property type="match status" value="1"/>
</dbReference>
<dbReference type="EMBL" id="JABBXH010000002">
    <property type="protein sequence ID" value="NMP31072.1"/>
    <property type="molecule type" value="Genomic_DNA"/>
</dbReference>
<feature type="domain" description="AB hydrolase-1" evidence="1">
    <location>
        <begin position="13"/>
        <end position="129"/>
    </location>
</feature>
<reference evidence="2 3" key="1">
    <citation type="submission" date="2020-04" db="EMBL/GenBank/DDBJ databases">
        <title>Thalassotalea sp. M1531, isolated from the surface of marine red alga.</title>
        <authorList>
            <person name="Pang L."/>
            <person name="Lu D.-C."/>
        </authorList>
    </citation>
    <scope>NUCLEOTIDE SEQUENCE [LARGE SCALE GENOMIC DNA]</scope>
    <source>
        <strain evidence="2 3">M1531</strain>
    </source>
</reference>
<dbReference type="PRINTS" id="PR00111">
    <property type="entry name" value="ABHYDROLASE"/>
</dbReference>
<comment type="caution">
    <text evidence="2">The sequence shown here is derived from an EMBL/GenBank/DDBJ whole genome shotgun (WGS) entry which is preliminary data.</text>
</comment>
<evidence type="ECO:0000259" key="1">
    <source>
        <dbReference type="Pfam" id="PF00561"/>
    </source>
</evidence>
<proteinExistence type="predicted"/>
<keyword evidence="2" id="KW-0378">Hydrolase</keyword>
<name>A0A7Y0LB41_9GAMM</name>
<dbReference type="InterPro" id="IPR000073">
    <property type="entry name" value="AB_hydrolase_1"/>
</dbReference>
<sequence>MLPKGVFVSGTGPAIIFLHSSLSSSRQWFPLVKQLESNFTCINIDILGYGVADKVQDVNNYDFSVEAKRINQAIEHVVGDGQYHLVGHSCGGAIALKIAVEAPEKVLSMSLYEPVAFHLLPEGSEEQKAACDFAQYVDIEDTYKAAAVFTDFWNKEGFFEALPDKMKALMAADMPKVNLDFKGLMSEKYTLSDLKTITAPCLMITGKLSPHLSHYLAKHIIASLPAAEHKQVAAGHMAPVSHSEIVLPLIGEFICHQ</sequence>
<dbReference type="InterPro" id="IPR050266">
    <property type="entry name" value="AB_hydrolase_sf"/>
</dbReference>
<dbReference type="RefSeq" id="WP_169074415.1">
    <property type="nucleotide sequence ID" value="NZ_JABBXH010000002.1"/>
</dbReference>
<dbReference type="InterPro" id="IPR029058">
    <property type="entry name" value="AB_hydrolase_fold"/>
</dbReference>
<accession>A0A7Y0LB41</accession>
<dbReference type="SUPFAM" id="SSF53474">
    <property type="entry name" value="alpha/beta-Hydrolases"/>
    <property type="match status" value="1"/>
</dbReference>